<dbReference type="InterPro" id="IPR020904">
    <property type="entry name" value="Sc_DH/Rdtase_CS"/>
</dbReference>
<proteinExistence type="inferred from homology"/>
<dbReference type="PATRIC" id="fig|864069.3.peg.6783"/>
<name>I4YNR7_9HYPH</name>
<dbReference type="Gene3D" id="3.40.50.720">
    <property type="entry name" value="NAD(P)-binding Rossmann-like Domain"/>
    <property type="match status" value="1"/>
</dbReference>
<dbReference type="PRINTS" id="PR00080">
    <property type="entry name" value="SDRFAMILY"/>
</dbReference>
<dbReference type="AlphaFoldDB" id="I4YNR7"/>
<gene>
    <name evidence="3" type="ORF">MicloDRAFT_00063360</name>
</gene>
<dbReference type="InterPro" id="IPR036291">
    <property type="entry name" value="NAD(P)-bd_dom_sf"/>
</dbReference>
<dbReference type="eggNOG" id="COG1028">
    <property type="taxonomic scope" value="Bacteria"/>
</dbReference>
<evidence type="ECO:0000256" key="1">
    <source>
        <dbReference type="ARBA" id="ARBA00006484"/>
    </source>
</evidence>
<dbReference type="InterPro" id="IPR050259">
    <property type="entry name" value="SDR"/>
</dbReference>
<dbReference type="RefSeq" id="WP_009494068.1">
    <property type="nucleotide sequence ID" value="NZ_CP141048.1"/>
</dbReference>
<dbReference type="PANTHER" id="PTHR42879:SF2">
    <property type="entry name" value="3-OXOACYL-[ACYL-CARRIER-PROTEIN] REDUCTASE FABG"/>
    <property type="match status" value="1"/>
</dbReference>
<evidence type="ECO:0000313" key="4">
    <source>
        <dbReference type="Proteomes" id="UP000003947"/>
    </source>
</evidence>
<dbReference type="SUPFAM" id="SSF51735">
    <property type="entry name" value="NAD(P)-binding Rossmann-fold domains"/>
    <property type="match status" value="1"/>
</dbReference>
<dbReference type="PANTHER" id="PTHR42879">
    <property type="entry name" value="3-OXOACYL-(ACYL-CARRIER-PROTEIN) REDUCTASE"/>
    <property type="match status" value="1"/>
</dbReference>
<dbReference type="STRING" id="864069.MicloDRAFT_00063360"/>
<dbReference type="CDD" id="cd05233">
    <property type="entry name" value="SDR_c"/>
    <property type="match status" value="1"/>
</dbReference>
<dbReference type="GO" id="GO:0032787">
    <property type="term" value="P:monocarboxylic acid metabolic process"/>
    <property type="evidence" value="ECO:0007669"/>
    <property type="project" value="UniProtKB-ARBA"/>
</dbReference>
<evidence type="ECO:0000256" key="2">
    <source>
        <dbReference type="RuleBase" id="RU000363"/>
    </source>
</evidence>
<protein>
    <recommendedName>
        <fullName evidence="5">Short-chain alcohol dehydrogenase</fullName>
    </recommendedName>
</protein>
<evidence type="ECO:0000313" key="3">
    <source>
        <dbReference type="EMBL" id="EIM25609.1"/>
    </source>
</evidence>
<dbReference type="PRINTS" id="PR00081">
    <property type="entry name" value="GDHRDH"/>
</dbReference>
<sequence length="228" mass="24283">MTGSSRGVGRGLVEALLGEGDYVYGCSRSGQQLIEHERYRHVLLDVANEAAVRTMLNGIVTTHGRLDVVVNNAGVSSSRLGLLTPASDFMNVLEANLVGAFIVMRESIRLMKRTKFGRIINFSSINVPLASIGGASYNASKAALENLCITLSRECASDDITINCVGLSLVGESGMVDALPQEALAAKQQQLIKPALLSVRDVLHAVNFFASPNARNITGQTIYFGGVS</sequence>
<keyword evidence="4" id="KW-1185">Reference proteome</keyword>
<dbReference type="Proteomes" id="UP000003947">
    <property type="component" value="Unassembled WGS sequence"/>
</dbReference>
<dbReference type="PROSITE" id="PS00061">
    <property type="entry name" value="ADH_SHORT"/>
    <property type="match status" value="1"/>
</dbReference>
<dbReference type="Pfam" id="PF00106">
    <property type="entry name" value="adh_short"/>
    <property type="match status" value="1"/>
</dbReference>
<dbReference type="HOGENOM" id="CLU_010194_1_3_5"/>
<accession>I4YNR7</accession>
<organism evidence="3 4">
    <name type="scientific">Microvirga lotononidis</name>
    <dbReference type="NCBI Taxonomy" id="864069"/>
    <lineage>
        <taxon>Bacteria</taxon>
        <taxon>Pseudomonadati</taxon>
        <taxon>Pseudomonadota</taxon>
        <taxon>Alphaproteobacteria</taxon>
        <taxon>Hyphomicrobiales</taxon>
        <taxon>Methylobacteriaceae</taxon>
        <taxon>Microvirga</taxon>
    </lineage>
</organism>
<evidence type="ECO:0008006" key="5">
    <source>
        <dbReference type="Google" id="ProtNLM"/>
    </source>
</evidence>
<dbReference type="InterPro" id="IPR002347">
    <property type="entry name" value="SDR_fam"/>
</dbReference>
<reference evidence="3 4" key="1">
    <citation type="submission" date="2012-02" db="EMBL/GenBank/DDBJ databases">
        <title>Improved High-Quality Draft sequence of Microvirga sp. WSM3557.</title>
        <authorList>
            <consortium name="US DOE Joint Genome Institute"/>
            <person name="Lucas S."/>
            <person name="Han J."/>
            <person name="Lapidus A."/>
            <person name="Cheng J.-F."/>
            <person name="Goodwin L."/>
            <person name="Pitluck S."/>
            <person name="Peters L."/>
            <person name="Zhang X."/>
            <person name="Detter J.C."/>
            <person name="Han C."/>
            <person name="Tapia R."/>
            <person name="Land M."/>
            <person name="Hauser L."/>
            <person name="Kyrpides N."/>
            <person name="Ivanova N."/>
            <person name="Pagani I."/>
            <person name="Brau L."/>
            <person name="Yates R."/>
            <person name="O'Hara G."/>
            <person name="Rui T."/>
            <person name="Howieson J."/>
            <person name="Reeve W."/>
            <person name="Woyke T."/>
        </authorList>
    </citation>
    <scope>NUCLEOTIDE SEQUENCE [LARGE SCALE GENOMIC DNA]</scope>
    <source>
        <strain evidence="3 4">WSM3557</strain>
    </source>
</reference>
<dbReference type="EMBL" id="JH660647">
    <property type="protein sequence ID" value="EIM25609.1"/>
    <property type="molecule type" value="Genomic_DNA"/>
</dbReference>
<comment type="similarity">
    <text evidence="1 2">Belongs to the short-chain dehydrogenases/reductases (SDR) family.</text>
</comment>